<comment type="caution">
    <text evidence="2">The sequence shown here is derived from an EMBL/GenBank/DDBJ whole genome shotgun (WGS) entry which is preliminary data.</text>
</comment>
<feature type="transmembrane region" description="Helical" evidence="1">
    <location>
        <begin position="42"/>
        <end position="63"/>
    </location>
</feature>
<keyword evidence="1" id="KW-0812">Transmembrane</keyword>
<dbReference type="Proteomes" id="UP000218164">
    <property type="component" value="Unassembled WGS sequence"/>
</dbReference>
<name>A0A2A2HUK0_9EURY</name>
<proteinExistence type="predicted"/>
<gene>
    <name evidence="2" type="ORF">ASJ81_18560</name>
</gene>
<dbReference type="RefSeq" id="WP_095644006.1">
    <property type="nucleotide sequence ID" value="NZ_LMVP01000116.1"/>
</dbReference>
<evidence type="ECO:0000313" key="3">
    <source>
        <dbReference type="Proteomes" id="UP000218164"/>
    </source>
</evidence>
<feature type="transmembrane region" description="Helical" evidence="1">
    <location>
        <begin position="12"/>
        <end position="30"/>
    </location>
</feature>
<keyword evidence="1" id="KW-1133">Transmembrane helix</keyword>
<accession>A0A2A2HUK0</accession>
<keyword evidence="3" id="KW-1185">Reference proteome</keyword>
<dbReference type="EMBL" id="LMVP01000116">
    <property type="protein sequence ID" value="PAV13159.1"/>
    <property type="molecule type" value="Genomic_DNA"/>
</dbReference>
<organism evidence="2 3">
    <name type="scientific">Methanosarcina spelaei</name>
    <dbReference type="NCBI Taxonomy" id="1036679"/>
    <lineage>
        <taxon>Archaea</taxon>
        <taxon>Methanobacteriati</taxon>
        <taxon>Methanobacteriota</taxon>
        <taxon>Stenosarchaea group</taxon>
        <taxon>Methanomicrobia</taxon>
        <taxon>Methanosarcinales</taxon>
        <taxon>Methanosarcinaceae</taxon>
        <taxon>Methanosarcina</taxon>
    </lineage>
</organism>
<sequence>MQIQEELLQYKKEFSIVAVYFSLQLLFGHFYENASNEAIEVYSLFILIILFTIYLKIVSFIFLPVASVKFNSNHDPIPFILDETSVKKQNINFSLTIDTYDKFDKLLKLSKILNIDHSKIHFQIHWKDCEMLQVEPNDVYSRFSTIEYPCISLINTNSNQLYKYSFKVSSNPNSPELLKTKIEVKLFFEEADLCRCKTLIYFMRIESESREVIIKRKIRP</sequence>
<reference evidence="2 3" key="1">
    <citation type="journal article" date="2017" name="BMC Genomics">
        <title>Genomic analysis of methanogenic archaea reveals a shift towards energy conservation.</title>
        <authorList>
            <person name="Gilmore S.P."/>
            <person name="Henske J.K."/>
            <person name="Sexton J.A."/>
            <person name="Solomon K.V."/>
            <person name="Seppala S."/>
            <person name="Yoo J.I."/>
            <person name="Huyett L.M."/>
            <person name="Pressman A."/>
            <person name="Cogan J.Z."/>
            <person name="Kivenson V."/>
            <person name="Peng X."/>
            <person name="Tan Y."/>
            <person name="Valentine D.L."/>
            <person name="O'Malley M.A."/>
        </authorList>
    </citation>
    <scope>NUCLEOTIDE SEQUENCE [LARGE SCALE GENOMIC DNA]</scope>
    <source>
        <strain evidence="2 3">MC-15</strain>
    </source>
</reference>
<evidence type="ECO:0000313" key="2">
    <source>
        <dbReference type="EMBL" id="PAV13159.1"/>
    </source>
</evidence>
<dbReference type="AlphaFoldDB" id="A0A2A2HUK0"/>
<keyword evidence="1" id="KW-0472">Membrane</keyword>
<evidence type="ECO:0000256" key="1">
    <source>
        <dbReference type="SAM" id="Phobius"/>
    </source>
</evidence>
<protein>
    <submittedName>
        <fullName evidence="2">Uncharacterized protein</fullName>
    </submittedName>
</protein>